<organism evidence="2 3">
    <name type="scientific">Alcanivorax jadensis T9</name>
    <dbReference type="NCBI Taxonomy" id="1177181"/>
    <lineage>
        <taxon>Bacteria</taxon>
        <taxon>Pseudomonadati</taxon>
        <taxon>Pseudomonadota</taxon>
        <taxon>Gammaproteobacteria</taxon>
        <taxon>Oceanospirillales</taxon>
        <taxon>Alcanivoracaceae</taxon>
        <taxon>Alcanivorax</taxon>
    </lineage>
</organism>
<dbReference type="Gene3D" id="3.40.190.170">
    <property type="entry name" value="Bacterial extracellular solute-binding protein, family 7"/>
    <property type="match status" value="1"/>
</dbReference>
<gene>
    <name evidence="2" type="ORF">T9A_01484</name>
</gene>
<evidence type="ECO:0000313" key="2">
    <source>
        <dbReference type="EMBL" id="KGD61535.1"/>
    </source>
</evidence>
<comment type="caution">
    <text evidence="2">The sequence shown here is derived from an EMBL/GenBank/DDBJ whole genome shotgun (WGS) entry which is preliminary data.</text>
</comment>
<feature type="chain" id="PRO_5045988876" evidence="1">
    <location>
        <begin position="26"/>
        <end position="360"/>
    </location>
</feature>
<dbReference type="InterPro" id="IPR045758">
    <property type="entry name" value="AdeT1/2"/>
</dbReference>
<reference evidence="2 3" key="1">
    <citation type="submission" date="2012-09" db="EMBL/GenBank/DDBJ databases">
        <title>Genome Sequence of alkane-degrading Bacterium Alcanivorax jadensis T9.</title>
        <authorList>
            <person name="Lai Q."/>
            <person name="Shao Z."/>
        </authorList>
    </citation>
    <scope>NUCLEOTIDE SEQUENCE [LARGE SCALE GENOMIC DNA]</scope>
    <source>
        <strain evidence="2 3">T9</strain>
    </source>
</reference>
<dbReference type="InterPro" id="IPR038404">
    <property type="entry name" value="TRAP_DctP_sf"/>
</dbReference>
<sequence length="360" mass="39608">MGNYRTLFTSLLGSALLSLACTSQALTLTPKQEKHLAEAREEMGLGPDDMLKRHICLWDLSGRSGPIFNGATNLRLDLLRYKIDISLEAFTNEGAMVASLKNGQCDAALMSGFRARQFVRFSGTIDAIGALPSLKHMDMLMRSIALPQLSENMVSNKYQTLAVTPAGAAYLFVNDKRLNSLERVAGKKIAVLDFDPGQSKMVAQIGATPVATTLATAPNQFNNGSVDVLPAPLVAYQVLELYKGMEPDGGIVDYPIVQLTAQLIGQTDRFPPAFAAVIREVAADSFSSIQNALEKEAGQIPATWWIDVDHHEKQEYDSMMRAARLKLRETGYYDATMLKIMKRIRCNVDPQRPECSQDTE</sequence>
<dbReference type="Proteomes" id="UP000029443">
    <property type="component" value="Unassembled WGS sequence"/>
</dbReference>
<dbReference type="EMBL" id="ARXU01000004">
    <property type="protein sequence ID" value="KGD61535.1"/>
    <property type="molecule type" value="Genomic_DNA"/>
</dbReference>
<evidence type="ECO:0000256" key="1">
    <source>
        <dbReference type="SAM" id="SignalP"/>
    </source>
</evidence>
<feature type="signal peptide" evidence="1">
    <location>
        <begin position="1"/>
        <end position="25"/>
    </location>
</feature>
<keyword evidence="3" id="KW-1185">Reference proteome</keyword>
<keyword evidence="1" id="KW-0732">Signal</keyword>
<dbReference type="PROSITE" id="PS51257">
    <property type="entry name" value="PROKAR_LIPOPROTEIN"/>
    <property type="match status" value="1"/>
</dbReference>
<name>A0ABR4WDY8_9GAMM</name>
<dbReference type="RefSeq" id="WP_035246529.1">
    <property type="nucleotide sequence ID" value="NZ_ARXU01000004.1"/>
</dbReference>
<protein>
    <submittedName>
        <fullName evidence="2">Uncharacterized protein</fullName>
    </submittedName>
</protein>
<proteinExistence type="predicted"/>
<dbReference type="Pfam" id="PF19582">
    <property type="entry name" value="AdeT1_2"/>
    <property type="match status" value="1"/>
</dbReference>
<accession>A0ABR4WDY8</accession>
<evidence type="ECO:0000313" key="3">
    <source>
        <dbReference type="Proteomes" id="UP000029443"/>
    </source>
</evidence>